<evidence type="ECO:0000313" key="2">
    <source>
        <dbReference type="EMBL" id="KKS80070.1"/>
    </source>
</evidence>
<comment type="caution">
    <text evidence="2">The sequence shown here is derived from an EMBL/GenBank/DDBJ whole genome shotgun (WGS) entry which is preliminary data.</text>
</comment>
<feature type="region of interest" description="Disordered" evidence="1">
    <location>
        <begin position="124"/>
        <end position="146"/>
    </location>
</feature>
<dbReference type="Proteomes" id="UP000034611">
    <property type="component" value="Unassembled WGS sequence"/>
</dbReference>
<dbReference type="EMBL" id="LCEY01000028">
    <property type="protein sequence ID" value="KKS80070.1"/>
    <property type="molecule type" value="Genomic_DNA"/>
</dbReference>
<evidence type="ECO:0000256" key="1">
    <source>
        <dbReference type="SAM" id="MobiDB-lite"/>
    </source>
</evidence>
<gene>
    <name evidence="2" type="ORF">UV56_C0028G0003</name>
</gene>
<dbReference type="AlphaFoldDB" id="A0A0G1C335"/>
<organism evidence="2 3">
    <name type="scientific">Candidatus Woesebacteria bacterium GW2011_GWC1_43_10b</name>
    <dbReference type="NCBI Taxonomy" id="1618585"/>
    <lineage>
        <taxon>Bacteria</taxon>
        <taxon>Candidatus Woeseibacteriota</taxon>
    </lineage>
</organism>
<protein>
    <submittedName>
        <fullName evidence="2">Uncharacterized protein</fullName>
    </submittedName>
</protein>
<accession>A0A0G1C335</accession>
<proteinExistence type="predicted"/>
<name>A0A0G1C335_9BACT</name>
<evidence type="ECO:0000313" key="3">
    <source>
        <dbReference type="Proteomes" id="UP000034611"/>
    </source>
</evidence>
<reference evidence="2 3" key="1">
    <citation type="journal article" date="2015" name="Nature">
        <title>rRNA introns, odd ribosomes, and small enigmatic genomes across a large radiation of phyla.</title>
        <authorList>
            <person name="Brown C.T."/>
            <person name="Hug L.A."/>
            <person name="Thomas B.C."/>
            <person name="Sharon I."/>
            <person name="Castelle C.J."/>
            <person name="Singh A."/>
            <person name="Wilkins M.J."/>
            <person name="Williams K.H."/>
            <person name="Banfield J.F."/>
        </authorList>
    </citation>
    <scope>NUCLEOTIDE SEQUENCE [LARGE SCALE GENOMIC DNA]</scope>
</reference>
<sequence length="146" mass="16274">MDEGGETPKVLAETPEEKLNEFLARIRRLSEGHQDPVDPTKLNPEKLEAELGNKLTAVATDLRNDEKGAKKGIKGIFTGLMSREEFVHRSLDGLYKAHGEMATQKGWNFEDRLRKMAVEEGDIDSKLVDSWKPSGEPANAQSTEPQ</sequence>